<evidence type="ECO:0000313" key="4">
    <source>
        <dbReference type="Proteomes" id="UP001341840"/>
    </source>
</evidence>
<protein>
    <recommendedName>
        <fullName evidence="2">Disease resistance protein At4g27190-like leucine-rich repeats domain-containing protein</fullName>
    </recommendedName>
</protein>
<dbReference type="EMBL" id="JASCZI010151563">
    <property type="protein sequence ID" value="MED6173509.1"/>
    <property type="molecule type" value="Genomic_DNA"/>
</dbReference>
<dbReference type="PANTHER" id="PTHR33463:SF198">
    <property type="entry name" value="RPP4C3"/>
    <property type="match status" value="1"/>
</dbReference>
<dbReference type="Proteomes" id="UP001341840">
    <property type="component" value="Unassembled WGS sequence"/>
</dbReference>
<sequence>MADYVELLSHLKGLSLSSFDGVKSIGFEHPWIYPILDNNIQTLEVSWCNNIKNLVASKASFSNLKSLVIYGCGNLLYLFTSSIAESLTQLKRMKISNCESMREIVSKEDDEESNEITENIIFEQLEILILEDLPMLRWFYSGKRTLCFPALKDLSMFGTLWMTTFSPRIHINPESVKLRSGQSYGAYELQWKDDVVSTIHKMNNEKIRRELYDIKLKETLYFQEMWRGSLPVPEAPFIEDKHWKQATRQEDESASFEDEVIPVKLSLKELVLEKLPNLNSIWNEDPDGVLEFQLLQQVRVNTCKSLSSLFPKSVAKALVNLEKLKLKHCANLVEIIVGIGATPEGAITDFTIFPCLTSLTLLDLPRFNCFFYCCSLFHGVRLKTLNGHAHNPQIEDDQDCLKKLAPKITKLSLGEKEVKMVGCQESHFYNINVSDMQSFNVKLVADELPYTFLEKVPNTENLKVSNSSIKEIFCSERPNNLDCARFLSKLKKLKLAYLSYLTSIGLEHSWIQESSILQTLEILDVKCCFGLANLVTSPICFSNLTDLTVSECDSMIYLFTSTTAKSLTQLKRMEVSYCESIQEIVSNEGEESIHDEIVFE</sequence>
<proteinExistence type="predicted"/>
<accession>A0ABU6VIY3</accession>
<organism evidence="3 4">
    <name type="scientific">Stylosanthes scabra</name>
    <dbReference type="NCBI Taxonomy" id="79078"/>
    <lineage>
        <taxon>Eukaryota</taxon>
        <taxon>Viridiplantae</taxon>
        <taxon>Streptophyta</taxon>
        <taxon>Embryophyta</taxon>
        <taxon>Tracheophyta</taxon>
        <taxon>Spermatophyta</taxon>
        <taxon>Magnoliopsida</taxon>
        <taxon>eudicotyledons</taxon>
        <taxon>Gunneridae</taxon>
        <taxon>Pentapetalae</taxon>
        <taxon>rosids</taxon>
        <taxon>fabids</taxon>
        <taxon>Fabales</taxon>
        <taxon>Fabaceae</taxon>
        <taxon>Papilionoideae</taxon>
        <taxon>50 kb inversion clade</taxon>
        <taxon>dalbergioids sensu lato</taxon>
        <taxon>Dalbergieae</taxon>
        <taxon>Pterocarpus clade</taxon>
        <taxon>Stylosanthes</taxon>
    </lineage>
</organism>
<feature type="domain" description="Disease resistance protein At4g27190-like leucine-rich repeats" evidence="2">
    <location>
        <begin position="54"/>
        <end position="155"/>
    </location>
</feature>
<dbReference type="Pfam" id="PF23247">
    <property type="entry name" value="LRR_RPS2"/>
    <property type="match status" value="3"/>
</dbReference>
<reference evidence="3 4" key="1">
    <citation type="journal article" date="2023" name="Plants (Basel)">
        <title>Bridging the Gap: Combining Genomics and Transcriptomics Approaches to Understand Stylosanthes scabra, an Orphan Legume from the Brazilian Caatinga.</title>
        <authorList>
            <person name="Ferreira-Neto J.R.C."/>
            <person name="da Silva M.D."/>
            <person name="Binneck E."/>
            <person name="de Melo N.F."/>
            <person name="da Silva R.H."/>
            <person name="de Melo A.L.T.M."/>
            <person name="Pandolfi V."/>
            <person name="Bustamante F.O."/>
            <person name="Brasileiro-Vidal A.C."/>
            <person name="Benko-Iseppon A.M."/>
        </authorList>
    </citation>
    <scope>NUCLEOTIDE SEQUENCE [LARGE SCALE GENOMIC DNA]</scope>
    <source>
        <tissue evidence="3">Leaves</tissue>
    </source>
</reference>
<gene>
    <name evidence="3" type="ORF">PIB30_060156</name>
</gene>
<evidence type="ECO:0000256" key="1">
    <source>
        <dbReference type="ARBA" id="ARBA00022821"/>
    </source>
</evidence>
<keyword evidence="1" id="KW-0611">Plant defense</keyword>
<dbReference type="Gene3D" id="3.80.10.10">
    <property type="entry name" value="Ribonuclease Inhibitor"/>
    <property type="match status" value="3"/>
</dbReference>
<dbReference type="InterPro" id="IPR057135">
    <property type="entry name" value="At4g27190-like_LRR"/>
</dbReference>
<evidence type="ECO:0000313" key="3">
    <source>
        <dbReference type="EMBL" id="MED6173509.1"/>
    </source>
</evidence>
<evidence type="ECO:0000259" key="2">
    <source>
        <dbReference type="Pfam" id="PF23247"/>
    </source>
</evidence>
<name>A0ABU6VIY3_9FABA</name>
<dbReference type="PANTHER" id="PTHR33463">
    <property type="entry name" value="NB-ARC DOMAIN-CONTAINING PROTEIN-RELATED"/>
    <property type="match status" value="1"/>
</dbReference>
<feature type="domain" description="Disease resistance protein At4g27190-like leucine-rich repeats" evidence="2">
    <location>
        <begin position="538"/>
        <end position="591"/>
    </location>
</feature>
<feature type="domain" description="Disease resistance protein At4g27190-like leucine-rich repeats" evidence="2">
    <location>
        <begin position="249"/>
        <end position="330"/>
    </location>
</feature>
<keyword evidence="4" id="KW-1185">Reference proteome</keyword>
<comment type="caution">
    <text evidence="3">The sequence shown here is derived from an EMBL/GenBank/DDBJ whole genome shotgun (WGS) entry which is preliminary data.</text>
</comment>
<dbReference type="SUPFAM" id="SSF52047">
    <property type="entry name" value="RNI-like"/>
    <property type="match status" value="2"/>
</dbReference>
<dbReference type="InterPro" id="IPR032675">
    <property type="entry name" value="LRR_dom_sf"/>
</dbReference>
<dbReference type="InterPro" id="IPR050905">
    <property type="entry name" value="Plant_NBS-LRR"/>
</dbReference>